<accession>A0A3M7M026</accession>
<evidence type="ECO:0000313" key="1">
    <source>
        <dbReference type="EMBL" id="RMZ67867.1"/>
    </source>
</evidence>
<protein>
    <submittedName>
        <fullName evidence="1">Uncharacterized protein</fullName>
    </submittedName>
</protein>
<proteinExistence type="predicted"/>
<evidence type="ECO:0000313" key="2">
    <source>
        <dbReference type="Proteomes" id="UP000265663"/>
    </source>
</evidence>
<dbReference type="Proteomes" id="UP000265663">
    <property type="component" value="Unassembled WGS sequence"/>
</dbReference>
<name>A0A3M7M026_9PLEO</name>
<sequence length="67" mass="7629">MKQKLDGPKLRADVDARSRLGLYAMTKQQAILQMQPHTAQSIYEDFVAHKSKMDHGSNVRRIVKSGF</sequence>
<gene>
    <name evidence="1" type="ORF">GMOD_00003919</name>
</gene>
<organism evidence="1 2">
    <name type="scientific">Pyrenophora seminiperda CCB06</name>
    <dbReference type="NCBI Taxonomy" id="1302712"/>
    <lineage>
        <taxon>Eukaryota</taxon>
        <taxon>Fungi</taxon>
        <taxon>Dikarya</taxon>
        <taxon>Ascomycota</taxon>
        <taxon>Pezizomycotina</taxon>
        <taxon>Dothideomycetes</taxon>
        <taxon>Pleosporomycetidae</taxon>
        <taxon>Pleosporales</taxon>
        <taxon>Pleosporineae</taxon>
        <taxon>Pleosporaceae</taxon>
        <taxon>Pyrenophora</taxon>
    </lineage>
</organism>
<dbReference type="EMBL" id="KE747814">
    <property type="protein sequence ID" value="RMZ67867.1"/>
    <property type="molecule type" value="Genomic_DNA"/>
</dbReference>
<keyword evidence="2" id="KW-1185">Reference proteome</keyword>
<dbReference type="AlphaFoldDB" id="A0A3M7M026"/>
<reference evidence="1 2" key="1">
    <citation type="journal article" date="2014" name="PLoS ONE">
        <title>De novo Genome Assembly of the Fungal Plant Pathogen Pyrenophora semeniperda.</title>
        <authorList>
            <person name="Soliai M.M."/>
            <person name="Meyer S.E."/>
            <person name="Udall J.A."/>
            <person name="Elzinga D.E."/>
            <person name="Hermansen R.A."/>
            <person name="Bodily P.M."/>
            <person name="Hart A.A."/>
            <person name="Coleman C.E."/>
        </authorList>
    </citation>
    <scope>NUCLEOTIDE SEQUENCE [LARGE SCALE GENOMIC DNA]</scope>
    <source>
        <strain evidence="1 2">CCB06</strain>
        <tissue evidence="1">Mycelium</tissue>
    </source>
</reference>